<evidence type="ECO:0000313" key="2">
    <source>
        <dbReference type="Proteomes" id="UP000243459"/>
    </source>
</evidence>
<keyword evidence="2" id="KW-1185">Reference proteome</keyword>
<name>A0A5P1F300_ASPOF</name>
<protein>
    <submittedName>
        <fullName evidence="1">Uncharacterized protein</fullName>
    </submittedName>
</protein>
<dbReference type="AlphaFoldDB" id="A0A5P1F300"/>
<dbReference type="Proteomes" id="UP000243459">
    <property type="component" value="Chromosome 4"/>
</dbReference>
<dbReference type="OrthoDB" id="755325at2759"/>
<accession>A0A5P1F300</accession>
<gene>
    <name evidence="1" type="ORF">A4U43_C04F20410</name>
</gene>
<dbReference type="Gramene" id="ONK72534">
    <property type="protein sequence ID" value="ONK72534"/>
    <property type="gene ID" value="A4U43_C04F20410"/>
</dbReference>
<organism evidence="1 2">
    <name type="scientific">Asparagus officinalis</name>
    <name type="common">Garden asparagus</name>
    <dbReference type="NCBI Taxonomy" id="4686"/>
    <lineage>
        <taxon>Eukaryota</taxon>
        <taxon>Viridiplantae</taxon>
        <taxon>Streptophyta</taxon>
        <taxon>Embryophyta</taxon>
        <taxon>Tracheophyta</taxon>
        <taxon>Spermatophyta</taxon>
        <taxon>Magnoliopsida</taxon>
        <taxon>Liliopsida</taxon>
        <taxon>Asparagales</taxon>
        <taxon>Asparagaceae</taxon>
        <taxon>Asparagoideae</taxon>
        <taxon>Asparagus</taxon>
    </lineage>
</organism>
<reference evidence="2" key="1">
    <citation type="journal article" date="2017" name="Nat. Commun.">
        <title>The asparagus genome sheds light on the origin and evolution of a young Y chromosome.</title>
        <authorList>
            <person name="Harkess A."/>
            <person name="Zhou J."/>
            <person name="Xu C."/>
            <person name="Bowers J.E."/>
            <person name="Van der Hulst R."/>
            <person name="Ayyampalayam S."/>
            <person name="Mercati F."/>
            <person name="Riccardi P."/>
            <person name="McKain M.R."/>
            <person name="Kakrana A."/>
            <person name="Tang H."/>
            <person name="Ray J."/>
            <person name="Groenendijk J."/>
            <person name="Arikit S."/>
            <person name="Mathioni S.M."/>
            <person name="Nakano M."/>
            <person name="Shan H."/>
            <person name="Telgmann-Rauber A."/>
            <person name="Kanno A."/>
            <person name="Yue Z."/>
            <person name="Chen H."/>
            <person name="Li W."/>
            <person name="Chen Y."/>
            <person name="Xu X."/>
            <person name="Zhang Y."/>
            <person name="Luo S."/>
            <person name="Chen H."/>
            <person name="Gao J."/>
            <person name="Mao Z."/>
            <person name="Pires J.C."/>
            <person name="Luo M."/>
            <person name="Kudrna D."/>
            <person name="Wing R.A."/>
            <person name="Meyers B.C."/>
            <person name="Yi K."/>
            <person name="Kong H."/>
            <person name="Lavrijsen P."/>
            <person name="Sunseri F."/>
            <person name="Falavigna A."/>
            <person name="Ye Y."/>
            <person name="Leebens-Mack J.H."/>
            <person name="Chen G."/>
        </authorList>
    </citation>
    <scope>NUCLEOTIDE SEQUENCE [LARGE SCALE GENOMIC DNA]</scope>
    <source>
        <strain evidence="2">cv. DH0086</strain>
    </source>
</reference>
<dbReference type="EMBL" id="CM007384">
    <property type="protein sequence ID" value="ONK72534.1"/>
    <property type="molecule type" value="Genomic_DNA"/>
</dbReference>
<dbReference type="PANTHER" id="PTHR33699:SF3">
    <property type="entry name" value="OS06G0347300 PROTEIN"/>
    <property type="match status" value="1"/>
</dbReference>
<proteinExistence type="predicted"/>
<dbReference type="OMA" id="ECATQPR"/>
<sequence length="120" mass="13976">MCDIMSYGKWDFCDGIPVAHYLEPGVRSKRVHFFQGQDVDLFNVQAFAEPASCYNHNHQGKEEKNHRKKKGRMCYASTKKPKAVDEDLYKIPPELLYRTPKRKRMLRNYFSGCLGLNCIA</sequence>
<evidence type="ECO:0000313" key="1">
    <source>
        <dbReference type="EMBL" id="ONK72534.1"/>
    </source>
</evidence>
<dbReference type="PANTHER" id="PTHR33699">
    <property type="entry name" value="EXPRESSED PROTEIN"/>
    <property type="match status" value="1"/>
</dbReference>